<accession>A0ABW9J0K4</accession>
<feature type="signal peptide" evidence="3">
    <location>
        <begin position="1"/>
        <end position="23"/>
    </location>
</feature>
<dbReference type="Pfam" id="PF25944">
    <property type="entry name" value="Beta-barrel_RND"/>
    <property type="match status" value="1"/>
</dbReference>
<dbReference type="PANTHER" id="PTHR30158:SF23">
    <property type="entry name" value="MULTIDRUG RESISTANCE PROTEIN MEXA"/>
    <property type="match status" value="1"/>
</dbReference>
<dbReference type="SUPFAM" id="SSF111369">
    <property type="entry name" value="HlyD-like secretion proteins"/>
    <property type="match status" value="1"/>
</dbReference>
<dbReference type="Gene3D" id="2.40.50.100">
    <property type="match status" value="1"/>
</dbReference>
<dbReference type="PROSITE" id="PS51257">
    <property type="entry name" value="PROKAR_LIPOPROTEIN"/>
    <property type="match status" value="1"/>
</dbReference>
<dbReference type="Proteomes" id="UP001517247">
    <property type="component" value="Unassembled WGS sequence"/>
</dbReference>
<evidence type="ECO:0000313" key="8">
    <source>
        <dbReference type="EMBL" id="MFN0254053.1"/>
    </source>
</evidence>
<dbReference type="Pfam" id="PF25876">
    <property type="entry name" value="HH_MFP_RND"/>
    <property type="match status" value="1"/>
</dbReference>
<dbReference type="PANTHER" id="PTHR30158">
    <property type="entry name" value="ACRA/E-RELATED COMPONENT OF DRUG EFFLUX TRANSPORTER"/>
    <property type="match status" value="1"/>
</dbReference>
<dbReference type="RefSeq" id="WP_138722087.1">
    <property type="nucleotide sequence ID" value="NZ_SSHJ02000001.1"/>
</dbReference>
<comment type="caution">
    <text evidence="8">The sequence shown here is derived from an EMBL/GenBank/DDBJ whole genome shotgun (WGS) entry which is preliminary data.</text>
</comment>
<protein>
    <submittedName>
        <fullName evidence="8">Efflux RND transporter periplasmic adaptor subunit</fullName>
    </submittedName>
</protein>
<sequence length="372" mass="39741">MVQKHKNEKGAFWLILAVSLMFAACGQAPQGYEAQPVNTDFITLDLTDAAIEKRYPGMIEGTVNVEVKAQVSGYLEAIYVKEGDYVKKGQSLFRIKGDVFNEQVNNSQATLKSALAAQATAKIEVEKIKPLVAEKVVSDIQLKTAEANYEAATAQVAQAKAALGSSQINADFAIIKAPVSGYIGRIPNRIGNLVTPADATPLTTLSEIDQVFVYFSMSEADFIAFNKDRKVDAGMNSVSLVTADGETYAHKGKLELASGNIERSTGSIALKAVFPNPDKLLRSGGAGRIIVSKQVKAVLTVPMASVKDVQDKFFVFALADSSKVAMKAIEITGRSGDKYIVKSGVAKGEKIAVNSIDALAEGLKVVPTMVKQ</sequence>
<feature type="domain" description="Multidrug resistance protein MdtA-like C-terminal permuted SH3" evidence="7">
    <location>
        <begin position="298"/>
        <end position="357"/>
    </location>
</feature>
<keyword evidence="3" id="KW-0732">Signal</keyword>
<dbReference type="InterPro" id="IPR006143">
    <property type="entry name" value="RND_pump_MFP"/>
</dbReference>
<gene>
    <name evidence="8" type="ORF">E6A44_000610</name>
</gene>
<dbReference type="Pfam" id="PF25917">
    <property type="entry name" value="BSH_RND"/>
    <property type="match status" value="1"/>
</dbReference>
<dbReference type="Gene3D" id="2.40.420.20">
    <property type="match status" value="1"/>
</dbReference>
<dbReference type="NCBIfam" id="TIGR01730">
    <property type="entry name" value="RND_mfp"/>
    <property type="match status" value="1"/>
</dbReference>
<feature type="domain" description="Multidrug resistance protein MdtA-like beta-barrel" evidence="6">
    <location>
        <begin position="211"/>
        <end position="284"/>
    </location>
</feature>
<dbReference type="InterPro" id="IPR058624">
    <property type="entry name" value="MdtA-like_HH"/>
</dbReference>
<name>A0ABW9J0K4_9SPHI</name>
<dbReference type="EMBL" id="SSHJ02000001">
    <property type="protein sequence ID" value="MFN0254053.1"/>
    <property type="molecule type" value="Genomic_DNA"/>
</dbReference>
<feature type="domain" description="Multidrug resistance protein MdtA-like alpha-helical hairpin" evidence="4">
    <location>
        <begin position="104"/>
        <end position="172"/>
    </location>
</feature>
<dbReference type="InterPro" id="IPR058627">
    <property type="entry name" value="MdtA-like_C"/>
</dbReference>
<evidence type="ECO:0000259" key="5">
    <source>
        <dbReference type="Pfam" id="PF25917"/>
    </source>
</evidence>
<evidence type="ECO:0000259" key="7">
    <source>
        <dbReference type="Pfam" id="PF25967"/>
    </source>
</evidence>
<comment type="similarity">
    <text evidence="2">Belongs to the membrane fusion protein (MFP) (TC 8.A.1) family.</text>
</comment>
<evidence type="ECO:0000259" key="4">
    <source>
        <dbReference type="Pfam" id="PF25876"/>
    </source>
</evidence>
<keyword evidence="9" id="KW-1185">Reference proteome</keyword>
<evidence type="ECO:0000256" key="3">
    <source>
        <dbReference type="SAM" id="SignalP"/>
    </source>
</evidence>
<dbReference type="InterPro" id="IPR058626">
    <property type="entry name" value="MdtA-like_b-barrel"/>
</dbReference>
<evidence type="ECO:0000256" key="2">
    <source>
        <dbReference type="ARBA" id="ARBA00009477"/>
    </source>
</evidence>
<proteinExistence type="inferred from homology"/>
<evidence type="ECO:0000259" key="6">
    <source>
        <dbReference type="Pfam" id="PF25944"/>
    </source>
</evidence>
<evidence type="ECO:0000256" key="1">
    <source>
        <dbReference type="ARBA" id="ARBA00004196"/>
    </source>
</evidence>
<dbReference type="Pfam" id="PF25967">
    <property type="entry name" value="RND-MFP_C"/>
    <property type="match status" value="1"/>
</dbReference>
<evidence type="ECO:0000313" key="9">
    <source>
        <dbReference type="Proteomes" id="UP001517247"/>
    </source>
</evidence>
<dbReference type="Gene3D" id="1.10.287.470">
    <property type="entry name" value="Helix hairpin bin"/>
    <property type="match status" value="1"/>
</dbReference>
<dbReference type="Gene3D" id="2.40.30.170">
    <property type="match status" value="1"/>
</dbReference>
<reference evidence="8 9" key="1">
    <citation type="submission" date="2024-12" db="EMBL/GenBank/DDBJ databases">
        <authorList>
            <person name="Hu S."/>
        </authorList>
    </citation>
    <scope>NUCLEOTIDE SEQUENCE [LARGE SCALE GENOMIC DNA]</scope>
    <source>
        <strain evidence="8 9">THG-T11</strain>
    </source>
</reference>
<feature type="chain" id="PRO_5045145488" evidence="3">
    <location>
        <begin position="24"/>
        <end position="372"/>
    </location>
</feature>
<organism evidence="8 9">
    <name type="scientific">Pedobacter ureilyticus</name>
    <dbReference type="NCBI Taxonomy" id="1393051"/>
    <lineage>
        <taxon>Bacteria</taxon>
        <taxon>Pseudomonadati</taxon>
        <taxon>Bacteroidota</taxon>
        <taxon>Sphingobacteriia</taxon>
        <taxon>Sphingobacteriales</taxon>
        <taxon>Sphingobacteriaceae</taxon>
        <taxon>Pedobacter</taxon>
    </lineage>
</organism>
<comment type="subcellular location">
    <subcellularLocation>
        <location evidence="1">Cell envelope</location>
    </subcellularLocation>
</comment>
<feature type="domain" description="Multidrug resistance protein MdtA-like barrel-sandwich hybrid" evidence="5">
    <location>
        <begin position="65"/>
        <end position="204"/>
    </location>
</feature>
<dbReference type="InterPro" id="IPR058625">
    <property type="entry name" value="MdtA-like_BSH"/>
</dbReference>